<protein>
    <submittedName>
        <fullName evidence="1">Uncharacterized protein</fullName>
    </submittedName>
</protein>
<dbReference type="Proteomes" id="UP000030134">
    <property type="component" value="Unassembled WGS sequence"/>
</dbReference>
<comment type="caution">
    <text evidence="1">The sequence shown here is derived from an EMBL/GenBank/DDBJ whole genome shotgun (WGS) entry which is preliminary data.</text>
</comment>
<organism evidence="1 2">
    <name type="scientific">Porphyromonas gingivicanis</name>
    <dbReference type="NCBI Taxonomy" id="266762"/>
    <lineage>
        <taxon>Bacteria</taxon>
        <taxon>Pseudomonadati</taxon>
        <taxon>Bacteroidota</taxon>
        <taxon>Bacteroidia</taxon>
        <taxon>Bacteroidales</taxon>
        <taxon>Porphyromonadaceae</taxon>
        <taxon>Porphyromonas</taxon>
    </lineage>
</organism>
<keyword evidence="2" id="KW-1185">Reference proteome</keyword>
<dbReference type="RefSeq" id="WP_036882687.1">
    <property type="nucleotide sequence ID" value="NZ_JQZW01000002.1"/>
</dbReference>
<dbReference type="EMBL" id="JQZW01000002">
    <property type="protein sequence ID" value="KGN99053.1"/>
    <property type="molecule type" value="Genomic_DNA"/>
</dbReference>
<dbReference type="AlphaFoldDB" id="A0A0A2G700"/>
<name>A0A0A2G700_9PORP</name>
<evidence type="ECO:0000313" key="1">
    <source>
        <dbReference type="EMBL" id="KGN99053.1"/>
    </source>
</evidence>
<reference evidence="1 2" key="1">
    <citation type="submission" date="2014-08" db="EMBL/GenBank/DDBJ databases">
        <title>Porphyromonas gingivicanis strain:COT-022_OH1391 Genome sequencing.</title>
        <authorList>
            <person name="Wallis C."/>
            <person name="Deusch O."/>
            <person name="O'Flynn C."/>
            <person name="Davis I."/>
            <person name="Jospin G."/>
            <person name="Darling A.E."/>
            <person name="Coil D.A."/>
            <person name="Alexiev A."/>
            <person name="Horsfall A."/>
            <person name="Kirkwood N."/>
            <person name="Harris S."/>
            <person name="Eisen J.A."/>
        </authorList>
    </citation>
    <scope>NUCLEOTIDE SEQUENCE [LARGE SCALE GENOMIC DNA]</scope>
    <source>
        <strain evidence="2">COT-022 OH1391</strain>
    </source>
</reference>
<dbReference type="NCBIfam" id="NF012200">
    <property type="entry name" value="choice_anch_D"/>
    <property type="match status" value="1"/>
</dbReference>
<proteinExistence type="predicted"/>
<gene>
    <name evidence="1" type="ORF">HQ36_00850</name>
</gene>
<accession>A0A0A2G700</accession>
<evidence type="ECO:0000313" key="2">
    <source>
        <dbReference type="Proteomes" id="UP000030134"/>
    </source>
</evidence>
<sequence length="616" mass="67186">MIHNIWRRFILPFIPFFLLISLATPLYAEEVTITITPAGDIIDLGSTRLNTYSSPQIILVKISPLGGFDHKYTVTFESAQAQDFYHTYAYFDNDTETAKMMIYLNPKSIGKKEGALLVKHDGNEVRRVKIVGMGIGDSQPEFISETKLIEFGTIAPEKSYEKSISITTKNSGTNPTAQIRGVNASDFTLTGALQPNKENQTLTITLNTATEGDKKAELLLKDGATESIIPISAHAQYPAPVLSTEVAALSFPDTYVGATSSQKLEVNMANIRIAPMITIEGENKDLFTVKGELSLGSDKGTLEIIFTPKVEAQVEATLKIKSGTAEISLPLKAWGFEEKNAVIEVTSEQLDFGNVLIQTYQTVSTNVTIKHTSAIPTLELEGTHKAMFSIVPQPRRGSFVLEIESIPDKVGKFQAEVVIKLDKIEKRLPITLLCYAENALLKVNREEINFGNATIGKPTIEYGVDVTMEQLSEDVSVTIEGTHANEFKASKSSLERISPKGFVGVVCSPISEGSKVAKLVLSSGSHRVEVALKAQGVTSNADISRAGSSLQVSNSNRGEIVVRVAETGHLLNIYSAEGKTLVHKVLENQETSYSLPQGTYILYYNGESVKTLVRSN</sequence>